<gene>
    <name evidence="1" type="ORF">DM826_06605</name>
</gene>
<name>A0A3A6PRU2_9EURY</name>
<comment type="caution">
    <text evidence="1">The sequence shown here is derived from an EMBL/GenBank/DDBJ whole genome shotgun (WGS) entry which is preliminary data.</text>
</comment>
<sequence length="368" mass="39886">MRFSDSRGQSLQIGAILLFGFLLIALTTAQAQLVPADISRVELDHSQRVADQLVGLETAVFETSVTGRPQPTTLDLGAEYDDRLLFVYPPPRAGTLRTTDPATLSIDNAEAVGDDKAFDTYWNGTTRSYPTRAITYEPAYRELDAAPRYRLEHGVLAARYDSNSRIEIAANRQPVVDETAITLTVVDGELTASGVATESVVPDRVTDSTTIDIEASSDPIRLRLPTNLSGETWRETILDGQSTVDSVAVAGDVATITLDSSETYELTVHKIDIGTNATEPSPTYLRNATADDDWPFPVDVRNRYNDRIADATTVWVYNDSDYDSPETSFTVPDGSDPAVTGDICYTLTKGVVDDDAPETVESTAGGCA</sequence>
<dbReference type="AlphaFoldDB" id="A0A3A6PRU2"/>
<keyword evidence="2" id="KW-1185">Reference proteome</keyword>
<protein>
    <submittedName>
        <fullName evidence="1">Uncharacterized protein</fullName>
    </submittedName>
</protein>
<evidence type="ECO:0000313" key="2">
    <source>
        <dbReference type="Proteomes" id="UP000276588"/>
    </source>
</evidence>
<dbReference type="OrthoDB" id="121941at2157"/>
<evidence type="ECO:0000313" key="1">
    <source>
        <dbReference type="EMBL" id="RJX43274.1"/>
    </source>
</evidence>
<dbReference type="Proteomes" id="UP000276588">
    <property type="component" value="Unassembled WGS sequence"/>
</dbReference>
<reference evidence="1 2" key="1">
    <citation type="submission" date="2018-06" db="EMBL/GenBank/DDBJ databases">
        <title>Halonotius sp. F13-13 a new haloarchaeeon isolated from a solar saltern from Isla Cristina, Huelva, Spain.</title>
        <authorList>
            <person name="Duran-Viseras A."/>
            <person name="Sanchez-Porro C."/>
            <person name="Ventosa A."/>
        </authorList>
    </citation>
    <scope>NUCLEOTIDE SEQUENCE [LARGE SCALE GENOMIC DNA]</scope>
    <source>
        <strain evidence="1 2">F13-13</strain>
    </source>
</reference>
<dbReference type="EMBL" id="QKNY01000009">
    <property type="protein sequence ID" value="RJX43274.1"/>
    <property type="molecule type" value="Genomic_DNA"/>
</dbReference>
<proteinExistence type="predicted"/>
<dbReference type="RefSeq" id="WP_120102611.1">
    <property type="nucleotide sequence ID" value="NZ_QKNY01000009.1"/>
</dbReference>
<organism evidence="1 2">
    <name type="scientific">Halonotius aquaticus</name>
    <dbReference type="NCBI Taxonomy" id="2216978"/>
    <lineage>
        <taxon>Archaea</taxon>
        <taxon>Methanobacteriati</taxon>
        <taxon>Methanobacteriota</taxon>
        <taxon>Stenosarchaea group</taxon>
        <taxon>Halobacteria</taxon>
        <taxon>Halobacteriales</taxon>
        <taxon>Haloferacaceae</taxon>
        <taxon>Halonotius</taxon>
    </lineage>
</organism>
<accession>A0A3A6PRU2</accession>